<evidence type="ECO:0000256" key="4">
    <source>
        <dbReference type="ARBA" id="ARBA00022807"/>
    </source>
</evidence>
<comment type="similarity">
    <text evidence="5">Belongs to the Prp family.</text>
</comment>
<keyword evidence="8" id="KW-1185">Reference proteome</keyword>
<dbReference type="Gene3D" id="3.30.70.1490">
    <property type="entry name" value="Cysteine protease Prp"/>
    <property type="match status" value="1"/>
</dbReference>
<dbReference type="InterPro" id="IPR007422">
    <property type="entry name" value="Peptidase_Prp"/>
</dbReference>
<name>A0A1C7I713_9FIRM</name>
<dbReference type="KEGG" id="byl:A4V09_06470"/>
<dbReference type="AlphaFoldDB" id="A0A1C7I713"/>
<dbReference type="GO" id="GO:0042254">
    <property type="term" value="P:ribosome biogenesis"/>
    <property type="evidence" value="ECO:0007669"/>
    <property type="project" value="UniProtKB-KW"/>
</dbReference>
<dbReference type="Pfam" id="PF04327">
    <property type="entry name" value="Peptidase_Prp"/>
    <property type="match status" value="1"/>
</dbReference>
<evidence type="ECO:0000313" key="8">
    <source>
        <dbReference type="Proteomes" id="UP000092574"/>
    </source>
</evidence>
<proteinExistence type="inferred from homology"/>
<reference evidence="7" key="1">
    <citation type="submission" date="2017-04" db="EMBL/GenBank/DDBJ databases">
        <title>Complete Genome Sequences of Twelve Strains of a Stable Defined Moderately Diverse Mouse Microbiota 2 (sDMDMm2).</title>
        <authorList>
            <person name="Uchimura Y."/>
            <person name="Wyss M."/>
            <person name="Brugiroux S."/>
            <person name="Limenitakis J.P."/>
            <person name="Stecher B."/>
            <person name="McCoy K.D."/>
            <person name="Macpherson A.J."/>
        </authorList>
    </citation>
    <scope>NUCLEOTIDE SEQUENCE</scope>
    <source>
        <strain evidence="7">YL58</strain>
    </source>
</reference>
<keyword evidence="4" id="KW-0788">Thiol protease</keyword>
<dbReference type="PANTHER" id="PTHR39178">
    <property type="entry name" value="HYPOTHETICAL RIBOSOME-ASSOCIATED PROTEIN"/>
    <property type="match status" value="1"/>
</dbReference>
<gene>
    <name evidence="7" type="ORF">A4V09_06470</name>
</gene>
<dbReference type="Proteomes" id="UP000092574">
    <property type="component" value="Chromosome"/>
</dbReference>
<sequence length="110" mass="12268">MTYITFYQDSDGVVTGFDTSGHAGYARQGEDIICAAISALVINAVNSIEQFTEDAFKVDVDRENGGIVFRLEAKPSKEAVLLLNSLILGLQRMEDEEENRQYIDVIFEEV</sequence>
<dbReference type="EMBL" id="CP015405">
    <property type="protein sequence ID" value="ANU75440.1"/>
    <property type="molecule type" value="Genomic_DNA"/>
</dbReference>
<protein>
    <recommendedName>
        <fullName evidence="6">Ribosomal processing cysteine protease Prp</fullName>
    </recommendedName>
</protein>
<evidence type="ECO:0000256" key="1">
    <source>
        <dbReference type="ARBA" id="ARBA00022517"/>
    </source>
</evidence>
<evidence type="ECO:0000256" key="6">
    <source>
        <dbReference type="ARBA" id="ARBA00044538"/>
    </source>
</evidence>
<evidence type="ECO:0000313" key="7">
    <source>
        <dbReference type="EMBL" id="ANU75440.1"/>
    </source>
</evidence>
<evidence type="ECO:0000256" key="3">
    <source>
        <dbReference type="ARBA" id="ARBA00022801"/>
    </source>
</evidence>
<dbReference type="GO" id="GO:0008234">
    <property type="term" value="F:cysteine-type peptidase activity"/>
    <property type="evidence" value="ECO:0007669"/>
    <property type="project" value="UniProtKB-KW"/>
</dbReference>
<dbReference type="InterPro" id="IPR036764">
    <property type="entry name" value="Peptidase_Prp_sf"/>
</dbReference>
<evidence type="ECO:0000256" key="5">
    <source>
        <dbReference type="ARBA" id="ARBA00044503"/>
    </source>
</evidence>
<dbReference type="CDD" id="cd16332">
    <property type="entry name" value="Prp-like"/>
    <property type="match status" value="1"/>
</dbReference>
<dbReference type="GO" id="GO:0006508">
    <property type="term" value="P:proteolysis"/>
    <property type="evidence" value="ECO:0007669"/>
    <property type="project" value="UniProtKB-KW"/>
</dbReference>
<dbReference type="OrthoDB" id="48998at2"/>
<accession>A0A1C7I713</accession>
<keyword evidence="2" id="KW-0645">Protease</keyword>
<organism evidence="7 8">
    <name type="scientific">Blautia pseudococcoides</name>
    <dbReference type="NCBI Taxonomy" id="1796616"/>
    <lineage>
        <taxon>Bacteria</taxon>
        <taxon>Bacillati</taxon>
        <taxon>Bacillota</taxon>
        <taxon>Clostridia</taxon>
        <taxon>Lachnospirales</taxon>
        <taxon>Lachnospiraceae</taxon>
        <taxon>Blautia</taxon>
    </lineage>
</organism>
<evidence type="ECO:0000256" key="2">
    <source>
        <dbReference type="ARBA" id="ARBA00022670"/>
    </source>
</evidence>
<dbReference type="SUPFAM" id="SSF118010">
    <property type="entry name" value="TM1457-like"/>
    <property type="match status" value="1"/>
</dbReference>
<dbReference type="STRING" id="1796616.A4V09_06470"/>
<keyword evidence="3" id="KW-0378">Hydrolase</keyword>
<dbReference type="RefSeq" id="WP_065541640.1">
    <property type="nucleotide sequence ID" value="NZ_CP015405.2"/>
</dbReference>
<keyword evidence="1" id="KW-0690">Ribosome biogenesis</keyword>
<dbReference type="PANTHER" id="PTHR39178:SF1">
    <property type="entry name" value="RIBOSOMAL-PROCESSING CYSTEINE PROTEASE PRP"/>
    <property type="match status" value="1"/>
</dbReference>